<feature type="chain" id="PRO_5034145100" evidence="1">
    <location>
        <begin position="19"/>
        <end position="240"/>
    </location>
</feature>
<sequence length="240" mass="26965">MKVVVVLALLAGVAYVKASSIEQDLVLKYGKIKMMENCMGKEESKRTKNKVRDAYKICKAKPVEYKGVANANAGSDPVVAKVPEGDYQYFTEDKVRSLSRKLVAKISNKTCVFRELGFIDASDELLYENITNEIKNIKGLDLQVQEDLLESVQLCKQVATCIKTDNILVPSPPQHIRFKVFLKCYKQKKLMACLKKDLRAKSSEFDFSAPEDANDMVDEDDKMLALIWGQAAMGDLMGYD</sequence>
<organism evidence="2 3">
    <name type="scientific">Hyalella azteca</name>
    <name type="common">Amphipod</name>
    <dbReference type="NCBI Taxonomy" id="294128"/>
    <lineage>
        <taxon>Eukaryota</taxon>
        <taxon>Metazoa</taxon>
        <taxon>Ecdysozoa</taxon>
        <taxon>Arthropoda</taxon>
        <taxon>Crustacea</taxon>
        <taxon>Multicrustacea</taxon>
        <taxon>Malacostraca</taxon>
        <taxon>Eumalacostraca</taxon>
        <taxon>Peracarida</taxon>
        <taxon>Amphipoda</taxon>
        <taxon>Senticaudata</taxon>
        <taxon>Talitrida</taxon>
        <taxon>Talitroidea</taxon>
        <taxon>Hyalellidae</taxon>
        <taxon>Hyalella</taxon>
    </lineage>
</organism>
<gene>
    <name evidence="3" type="primary">LOC108679577</name>
</gene>
<keyword evidence="1" id="KW-0732">Signal</keyword>
<dbReference type="OrthoDB" id="6363036at2759"/>
<feature type="signal peptide" evidence="1">
    <location>
        <begin position="1"/>
        <end position="18"/>
    </location>
</feature>
<name>A0A8B7PCA2_HYAAZ</name>
<accession>A0A8B7PCA2</accession>
<protein>
    <submittedName>
        <fullName evidence="3">Uncharacterized protein LOC108679577</fullName>
    </submittedName>
</protein>
<keyword evidence="2" id="KW-1185">Reference proteome</keyword>
<evidence type="ECO:0000313" key="2">
    <source>
        <dbReference type="Proteomes" id="UP000694843"/>
    </source>
</evidence>
<dbReference type="GeneID" id="108679577"/>
<dbReference type="Proteomes" id="UP000694843">
    <property type="component" value="Unplaced"/>
</dbReference>
<dbReference type="KEGG" id="hazt:108679577"/>
<evidence type="ECO:0000313" key="3">
    <source>
        <dbReference type="RefSeq" id="XP_018023718.1"/>
    </source>
</evidence>
<dbReference type="RefSeq" id="XP_018023718.1">
    <property type="nucleotide sequence ID" value="XM_018168229.2"/>
</dbReference>
<proteinExistence type="predicted"/>
<reference evidence="3" key="1">
    <citation type="submission" date="2025-08" db="UniProtKB">
        <authorList>
            <consortium name="RefSeq"/>
        </authorList>
    </citation>
    <scope>IDENTIFICATION</scope>
    <source>
        <tissue evidence="3">Whole organism</tissue>
    </source>
</reference>
<evidence type="ECO:0000256" key="1">
    <source>
        <dbReference type="SAM" id="SignalP"/>
    </source>
</evidence>
<dbReference type="AlphaFoldDB" id="A0A8B7PCA2"/>